<dbReference type="ExpressionAtlas" id="A0A2K3KN35">
    <property type="expression patterns" value="baseline"/>
</dbReference>
<feature type="region of interest" description="Disordered" evidence="1">
    <location>
        <begin position="49"/>
        <end position="73"/>
    </location>
</feature>
<evidence type="ECO:0000313" key="3">
    <source>
        <dbReference type="Proteomes" id="UP000236291"/>
    </source>
</evidence>
<feature type="compositionally biased region" description="Pro residues" evidence="1">
    <location>
        <begin position="198"/>
        <end position="211"/>
    </location>
</feature>
<organism evidence="2 3">
    <name type="scientific">Trifolium pratense</name>
    <name type="common">Red clover</name>
    <dbReference type="NCBI Taxonomy" id="57577"/>
    <lineage>
        <taxon>Eukaryota</taxon>
        <taxon>Viridiplantae</taxon>
        <taxon>Streptophyta</taxon>
        <taxon>Embryophyta</taxon>
        <taxon>Tracheophyta</taxon>
        <taxon>Spermatophyta</taxon>
        <taxon>Magnoliopsida</taxon>
        <taxon>eudicotyledons</taxon>
        <taxon>Gunneridae</taxon>
        <taxon>Pentapetalae</taxon>
        <taxon>rosids</taxon>
        <taxon>fabids</taxon>
        <taxon>Fabales</taxon>
        <taxon>Fabaceae</taxon>
        <taxon>Papilionoideae</taxon>
        <taxon>50 kb inversion clade</taxon>
        <taxon>NPAAA clade</taxon>
        <taxon>Hologalegina</taxon>
        <taxon>IRL clade</taxon>
        <taxon>Trifolieae</taxon>
        <taxon>Trifolium</taxon>
    </lineage>
</organism>
<gene>
    <name evidence="2" type="ORF">L195_g055779</name>
</gene>
<evidence type="ECO:0000313" key="2">
    <source>
        <dbReference type="EMBL" id="PNX67724.1"/>
    </source>
</evidence>
<comment type="caution">
    <text evidence="2">The sequence shown here is derived from an EMBL/GenBank/DDBJ whole genome shotgun (WGS) entry which is preliminary data.</text>
</comment>
<reference evidence="2 3" key="1">
    <citation type="journal article" date="2014" name="Am. J. Bot.">
        <title>Genome assembly and annotation for red clover (Trifolium pratense; Fabaceae).</title>
        <authorList>
            <person name="Istvanek J."/>
            <person name="Jaros M."/>
            <person name="Krenek A."/>
            <person name="Repkova J."/>
        </authorList>
    </citation>
    <scope>NUCLEOTIDE SEQUENCE [LARGE SCALE GENOMIC DNA]</scope>
    <source>
        <strain evidence="3">cv. Tatra</strain>
        <tissue evidence="2">Young leaves</tissue>
    </source>
</reference>
<sequence length="231" mass="25473">MEEAMSDLKSTMQEFAYQLQQRGLILSKLCKQLGLEETSLEIEKSIEDNSYGSLKNPSEQLDRKSPATPMVTPSVTKNHTIVVDVIKEKNDGSKDESVLKVMNNAGEVASNNELQPRLTSKPEKVVEIVTETKEVIEVQRGKNQVFVFEPLPTPEPPVLDASIKTLLEPKPPDLLSPELLQSKSQDSDQLATMLPRRGPTPEPPGTNPPQSPVANILMVGKDSIPNEPRDV</sequence>
<feature type="non-terminal residue" evidence="2">
    <location>
        <position position="231"/>
    </location>
</feature>
<name>A0A2K3KN35_TRIPR</name>
<dbReference type="AlphaFoldDB" id="A0A2K3KN35"/>
<dbReference type="Proteomes" id="UP000236291">
    <property type="component" value="Unassembled WGS sequence"/>
</dbReference>
<reference evidence="2 3" key="2">
    <citation type="journal article" date="2017" name="Front. Plant Sci.">
        <title>Gene Classification and Mining of Molecular Markers Useful in Red Clover (Trifolium pratense) Breeding.</title>
        <authorList>
            <person name="Istvanek J."/>
            <person name="Dluhosova J."/>
            <person name="Dluhos P."/>
            <person name="Patkova L."/>
            <person name="Nedelnik J."/>
            <person name="Repkova J."/>
        </authorList>
    </citation>
    <scope>NUCLEOTIDE SEQUENCE [LARGE SCALE GENOMIC DNA]</scope>
    <source>
        <strain evidence="3">cv. Tatra</strain>
        <tissue evidence="2">Young leaves</tissue>
    </source>
</reference>
<feature type="compositionally biased region" description="Polar residues" evidence="1">
    <location>
        <begin position="49"/>
        <end position="59"/>
    </location>
</feature>
<feature type="compositionally biased region" description="Polar residues" evidence="1">
    <location>
        <begin position="179"/>
        <end position="190"/>
    </location>
</feature>
<evidence type="ECO:0000256" key="1">
    <source>
        <dbReference type="SAM" id="MobiDB-lite"/>
    </source>
</evidence>
<feature type="region of interest" description="Disordered" evidence="1">
    <location>
        <begin position="169"/>
        <end position="214"/>
    </location>
</feature>
<accession>A0A2K3KN35</accession>
<proteinExistence type="predicted"/>
<protein>
    <submittedName>
        <fullName evidence="2">Uncharacterized protein</fullName>
    </submittedName>
</protein>
<dbReference type="EMBL" id="ASHM01102992">
    <property type="protein sequence ID" value="PNX67724.1"/>
    <property type="molecule type" value="Genomic_DNA"/>
</dbReference>